<feature type="compositionally biased region" description="Polar residues" evidence="1">
    <location>
        <begin position="26"/>
        <end position="35"/>
    </location>
</feature>
<dbReference type="EMBL" id="JAHCVI010000004">
    <property type="protein sequence ID" value="KAG7286693.1"/>
    <property type="molecule type" value="Genomic_DNA"/>
</dbReference>
<evidence type="ECO:0000313" key="3">
    <source>
        <dbReference type="Proteomes" id="UP001197093"/>
    </source>
</evidence>
<feature type="compositionally biased region" description="Low complexity" evidence="1">
    <location>
        <begin position="1"/>
        <end position="12"/>
    </location>
</feature>
<name>A0AAD4ESC6_9PEZI</name>
<comment type="caution">
    <text evidence="2">The sequence shown here is derived from an EMBL/GenBank/DDBJ whole genome shotgun (WGS) entry which is preliminary data.</text>
</comment>
<feature type="compositionally biased region" description="Basic residues" evidence="1">
    <location>
        <begin position="61"/>
        <end position="79"/>
    </location>
</feature>
<feature type="region of interest" description="Disordered" evidence="1">
    <location>
        <begin position="1"/>
        <end position="98"/>
    </location>
</feature>
<dbReference type="AlphaFoldDB" id="A0AAD4ESC6"/>
<sequence length="383" mass="42101">MPAKRSAASAPSRAKKRPSTDAEDGPNTSDTSVTNEAHPPIPRSKRWAPVSGSANADMATRWRRRNPNKKPKNSGKLKRGKCDAARHASATSPSEHPDHIWKLSAAGKDKFFTQRIYVSLRSPDNFGMYTFNDHEGYGVLEVLQNLILDFEEAAGNYKEQWAVCEALAFFLSDESSGIVTQIDDGEGVDAIYQLIGRLFMSILAQLEQEKLLAKDSEIKSLGLIMALFMDFAVNSRDYGLLEDSKTESLGPAKDKKKWDPHAFENQILAYARKYDIELVGPSSALDTIDEADADVDLPVPESNTGKADPFGFAMALKKYIKDYGGATAFMAQNNKPLTPIGGDSLDITTWTSAKRKSKAFDKKDPLGKAELKALKEGMVMQLG</sequence>
<dbReference type="Proteomes" id="UP001197093">
    <property type="component" value="Unassembled WGS sequence"/>
</dbReference>
<protein>
    <submittedName>
        <fullName evidence="2">Uncharacterized protein</fullName>
    </submittedName>
</protein>
<reference evidence="2" key="1">
    <citation type="submission" date="2023-02" db="EMBL/GenBank/DDBJ databases">
        <authorList>
            <person name="Palmer J.M."/>
        </authorList>
    </citation>
    <scope>NUCLEOTIDE SEQUENCE</scope>
    <source>
        <strain evidence="2">FW57</strain>
    </source>
</reference>
<gene>
    <name evidence="2" type="ORF">NEMBOFW57_009004</name>
</gene>
<evidence type="ECO:0000313" key="2">
    <source>
        <dbReference type="EMBL" id="KAG7286693.1"/>
    </source>
</evidence>
<proteinExistence type="predicted"/>
<evidence type="ECO:0000256" key="1">
    <source>
        <dbReference type="SAM" id="MobiDB-lite"/>
    </source>
</evidence>
<keyword evidence="3" id="KW-1185">Reference proteome</keyword>
<organism evidence="2 3">
    <name type="scientific">Staphylotrichum longicolle</name>
    <dbReference type="NCBI Taxonomy" id="669026"/>
    <lineage>
        <taxon>Eukaryota</taxon>
        <taxon>Fungi</taxon>
        <taxon>Dikarya</taxon>
        <taxon>Ascomycota</taxon>
        <taxon>Pezizomycotina</taxon>
        <taxon>Sordariomycetes</taxon>
        <taxon>Sordariomycetidae</taxon>
        <taxon>Sordariales</taxon>
        <taxon>Chaetomiaceae</taxon>
        <taxon>Staphylotrichum</taxon>
    </lineage>
</organism>
<accession>A0AAD4ESC6</accession>